<name>A0A2N0QKK2_9GLOM</name>
<comment type="caution">
    <text evidence="1">The sequence shown here is derived from an EMBL/GenBank/DDBJ whole genome shotgun (WGS) entry which is preliminary data.</text>
</comment>
<dbReference type="AlphaFoldDB" id="A0A2N0QKK2"/>
<reference evidence="1 2" key="1">
    <citation type="submission" date="2017-10" db="EMBL/GenBank/DDBJ databases">
        <title>Extensive intraspecific genome diversity in a model arbuscular mycorrhizal fungus.</title>
        <authorList>
            <person name="Chen E.C.H."/>
            <person name="Morin E."/>
            <person name="Baudet D."/>
            <person name="Noel J."/>
            <person name="Ndikumana S."/>
            <person name="Charron P."/>
            <person name="St-Onge C."/>
            <person name="Giorgi J."/>
            <person name="Grigoriev I.V."/>
            <person name="Roux C."/>
            <person name="Martin F.M."/>
            <person name="Corradi N."/>
        </authorList>
    </citation>
    <scope>NUCLEOTIDE SEQUENCE [LARGE SCALE GENOMIC DNA]</scope>
    <source>
        <strain evidence="1 2">A1</strain>
    </source>
</reference>
<reference evidence="1 2" key="2">
    <citation type="submission" date="2017-10" db="EMBL/GenBank/DDBJ databases">
        <title>Genome analyses suggest a sexual origin of heterokaryosis in a supposedly ancient asexual fungus.</title>
        <authorList>
            <person name="Corradi N."/>
            <person name="Sedzielewska K."/>
            <person name="Noel J."/>
            <person name="Charron P."/>
            <person name="Farinelli L."/>
            <person name="Marton T."/>
            <person name="Kruger M."/>
            <person name="Pelin A."/>
            <person name="Brachmann A."/>
            <person name="Corradi N."/>
        </authorList>
    </citation>
    <scope>NUCLEOTIDE SEQUENCE [LARGE SCALE GENOMIC DNA]</scope>
    <source>
        <strain evidence="1 2">A1</strain>
    </source>
</reference>
<proteinExistence type="predicted"/>
<evidence type="ECO:0000313" key="1">
    <source>
        <dbReference type="EMBL" id="PKC51574.1"/>
    </source>
</evidence>
<dbReference type="EMBL" id="LLXH01007390">
    <property type="protein sequence ID" value="PKC51574.1"/>
    <property type="molecule type" value="Genomic_DNA"/>
</dbReference>
<gene>
    <name evidence="1" type="ORF">RhiirA1_483447</name>
</gene>
<sequence length="124" mass="14152">MARNRPSHNNQRKTRGLFTTNPKQYLQLQNFEKYDHIYDAKLNYMIVINRKSNDPKGGCSEKCLEIKSCGGIPVSFRRFPREYTSICFSNDVTPSVSLIFQSKMLAGGTFSNKCGHLSLIIILN</sequence>
<organism evidence="1 2">
    <name type="scientific">Rhizophagus irregularis</name>
    <dbReference type="NCBI Taxonomy" id="588596"/>
    <lineage>
        <taxon>Eukaryota</taxon>
        <taxon>Fungi</taxon>
        <taxon>Fungi incertae sedis</taxon>
        <taxon>Mucoromycota</taxon>
        <taxon>Glomeromycotina</taxon>
        <taxon>Glomeromycetes</taxon>
        <taxon>Glomerales</taxon>
        <taxon>Glomeraceae</taxon>
        <taxon>Rhizophagus</taxon>
    </lineage>
</organism>
<dbReference type="Proteomes" id="UP000232688">
    <property type="component" value="Unassembled WGS sequence"/>
</dbReference>
<dbReference type="VEuPathDB" id="FungiDB:RhiirA1_483447"/>
<evidence type="ECO:0000313" key="2">
    <source>
        <dbReference type="Proteomes" id="UP000232688"/>
    </source>
</evidence>
<accession>A0A2N0QKK2</accession>
<protein>
    <submittedName>
        <fullName evidence="1">Uncharacterized protein</fullName>
    </submittedName>
</protein>